<keyword evidence="3" id="KW-1185">Reference proteome</keyword>
<comment type="caution">
    <text evidence="2">The sequence shown here is derived from an EMBL/GenBank/DDBJ whole genome shotgun (WGS) entry which is preliminary data.</text>
</comment>
<organism evidence="2 3">
    <name type="scientific">Butyricicoccus pullicaecorum 1.2</name>
    <dbReference type="NCBI Taxonomy" id="1203606"/>
    <lineage>
        <taxon>Bacteria</taxon>
        <taxon>Bacillati</taxon>
        <taxon>Bacillota</taxon>
        <taxon>Clostridia</taxon>
        <taxon>Eubacteriales</taxon>
        <taxon>Butyricicoccaceae</taxon>
        <taxon>Butyricicoccus</taxon>
    </lineage>
</organism>
<dbReference type="EMBL" id="AQOB01000015">
    <property type="protein sequence ID" value="EOQ35390.1"/>
    <property type="molecule type" value="Genomic_DNA"/>
</dbReference>
<evidence type="ECO:0000313" key="2">
    <source>
        <dbReference type="EMBL" id="EOQ35390.1"/>
    </source>
</evidence>
<proteinExistence type="predicted"/>
<reference evidence="2 3" key="1">
    <citation type="submission" date="2013-01" db="EMBL/GenBank/DDBJ databases">
        <title>The Genome Sequence of Butyricicoccus pullicaecorum 1.2.</title>
        <authorList>
            <consortium name="The Broad Institute Genome Sequencing Platform"/>
            <person name="Earl A."/>
            <person name="Ward D."/>
            <person name="Feldgarden M."/>
            <person name="Gevers D."/>
            <person name="Van Immerseel F."/>
            <person name="Eeckhaut V."/>
            <person name="Walker B."/>
            <person name="Young S.K."/>
            <person name="Zeng Q."/>
            <person name="Gargeya S."/>
            <person name="Fitzgerald M."/>
            <person name="Haas B."/>
            <person name="Abouelleil A."/>
            <person name="Alvarado L."/>
            <person name="Arachchi H.M."/>
            <person name="Berlin A.M."/>
            <person name="Chapman S.B."/>
            <person name="Dewar J."/>
            <person name="Goldberg J."/>
            <person name="Griggs A."/>
            <person name="Gujja S."/>
            <person name="Hansen M."/>
            <person name="Howarth C."/>
            <person name="Imamovic A."/>
            <person name="Larimer J."/>
            <person name="McCowan C."/>
            <person name="Murphy C."/>
            <person name="Neiman D."/>
            <person name="Pearson M."/>
            <person name="Priest M."/>
            <person name="Roberts A."/>
            <person name="Saif S."/>
            <person name="Shea T."/>
            <person name="Sisk P."/>
            <person name="Sykes S."/>
            <person name="Wortman J."/>
            <person name="Nusbaum C."/>
            <person name="Birren B."/>
        </authorList>
    </citation>
    <scope>NUCLEOTIDE SEQUENCE [LARGE SCALE GENOMIC DNA]</scope>
    <source>
        <strain evidence="2 3">1.2</strain>
    </source>
</reference>
<dbReference type="Proteomes" id="UP000013981">
    <property type="component" value="Unassembled WGS sequence"/>
</dbReference>
<dbReference type="AlphaFoldDB" id="R8VRJ8"/>
<name>R8VRJ8_9FIRM</name>
<dbReference type="HOGENOM" id="CLU_3402643_0_0_9"/>
<feature type="region of interest" description="Disordered" evidence="1">
    <location>
        <begin position="1"/>
        <end position="30"/>
    </location>
</feature>
<evidence type="ECO:0000256" key="1">
    <source>
        <dbReference type="SAM" id="MobiDB-lite"/>
    </source>
</evidence>
<gene>
    <name evidence="2" type="ORF">HMPREF1526_02851</name>
</gene>
<protein>
    <submittedName>
        <fullName evidence="2">Uncharacterized protein</fullName>
    </submittedName>
</protein>
<evidence type="ECO:0000313" key="3">
    <source>
        <dbReference type="Proteomes" id="UP000013981"/>
    </source>
</evidence>
<feature type="compositionally biased region" description="Basic and acidic residues" evidence="1">
    <location>
        <begin position="20"/>
        <end position="30"/>
    </location>
</feature>
<sequence>MLMTKIRPQRPDTPDIDDLIYGKDSEESTK</sequence>
<accession>R8VRJ8</accession>